<name>A0A1F5UUG0_FRAXR</name>
<evidence type="ECO:0000313" key="3">
    <source>
        <dbReference type="Proteomes" id="UP000179157"/>
    </source>
</evidence>
<dbReference type="Pfam" id="PF04367">
    <property type="entry name" value="DUF502"/>
    <property type="match status" value="1"/>
</dbReference>
<dbReference type="PANTHER" id="PTHR31876">
    <property type="entry name" value="COV-LIKE PROTEIN 1"/>
    <property type="match status" value="1"/>
</dbReference>
<reference evidence="2 3" key="1">
    <citation type="journal article" date="2016" name="Nat. Commun.">
        <title>Thousands of microbial genomes shed light on interconnected biogeochemical processes in an aquifer system.</title>
        <authorList>
            <person name="Anantharaman K."/>
            <person name="Brown C.T."/>
            <person name="Hug L.A."/>
            <person name="Sharon I."/>
            <person name="Castelle C.J."/>
            <person name="Probst A.J."/>
            <person name="Thomas B.C."/>
            <person name="Singh A."/>
            <person name="Wilkins M.J."/>
            <person name="Karaoz U."/>
            <person name="Brodie E.L."/>
            <person name="Williams K.H."/>
            <person name="Hubbard S.S."/>
            <person name="Banfield J.F."/>
        </authorList>
    </citation>
    <scope>NUCLEOTIDE SEQUENCE [LARGE SCALE GENOMIC DNA]</scope>
    <source>
        <strain evidence="3">RBG_16_55_9</strain>
    </source>
</reference>
<sequence>MWKRLRAIFISGLLALLPLGLTYFILQFLYKLVEGSFGSGGFLGSLVRNFLGQAPPETLINLLSILITLAVILAVGALTRFYLGRAAYLYFERILMAIPVLRKLYGTVKQITDAVFNRDMSAFKRVALVEYPRKGLYMIGFVTNQDVPGIEEVVGEKLVSIFIMAPPNPITGIWLIVPEKDVTYLDHITVEEGFRMMMSLGIFMPPEVRERLLQAQTISQGVPLRKV</sequence>
<keyword evidence="1" id="KW-0472">Membrane</keyword>
<evidence type="ECO:0000256" key="1">
    <source>
        <dbReference type="SAM" id="Phobius"/>
    </source>
</evidence>
<organism evidence="2 3">
    <name type="scientific">Fraserbacteria sp. (strain RBG_16_55_9)</name>
    <dbReference type="NCBI Taxonomy" id="1817864"/>
    <lineage>
        <taxon>Bacteria</taxon>
        <taxon>Candidatus Fraseribacteriota</taxon>
    </lineage>
</organism>
<keyword evidence="1" id="KW-0812">Transmembrane</keyword>
<keyword evidence="1" id="KW-1133">Transmembrane helix</keyword>
<dbReference type="AlphaFoldDB" id="A0A1F5UUG0"/>
<dbReference type="EMBL" id="MFGX01000072">
    <property type="protein sequence ID" value="OGF54788.1"/>
    <property type="molecule type" value="Genomic_DNA"/>
</dbReference>
<feature type="transmembrane region" description="Helical" evidence="1">
    <location>
        <begin position="7"/>
        <end position="30"/>
    </location>
</feature>
<protein>
    <recommendedName>
        <fullName evidence="4">DUF502 domain-containing protein</fullName>
    </recommendedName>
</protein>
<accession>A0A1F5UUG0</accession>
<gene>
    <name evidence="2" type="ORF">A2Z21_09035</name>
</gene>
<dbReference type="STRING" id="1817864.A2Z21_09035"/>
<evidence type="ECO:0008006" key="4">
    <source>
        <dbReference type="Google" id="ProtNLM"/>
    </source>
</evidence>
<comment type="caution">
    <text evidence="2">The sequence shown here is derived from an EMBL/GenBank/DDBJ whole genome shotgun (WGS) entry which is preliminary data.</text>
</comment>
<dbReference type="Proteomes" id="UP000179157">
    <property type="component" value="Unassembled WGS sequence"/>
</dbReference>
<proteinExistence type="predicted"/>
<evidence type="ECO:0000313" key="2">
    <source>
        <dbReference type="EMBL" id="OGF54788.1"/>
    </source>
</evidence>
<dbReference type="PANTHER" id="PTHR31876:SF26">
    <property type="entry name" value="PROTEIN LIKE COV 2"/>
    <property type="match status" value="1"/>
</dbReference>
<feature type="transmembrane region" description="Helical" evidence="1">
    <location>
        <begin position="59"/>
        <end position="83"/>
    </location>
</feature>
<dbReference type="InterPro" id="IPR007462">
    <property type="entry name" value="COV1-like"/>
</dbReference>